<protein>
    <submittedName>
        <fullName evidence="2">Uncharacterized protein</fullName>
    </submittedName>
</protein>
<gene>
    <name evidence="2" type="ORF">GCM10009020_04640</name>
</gene>
<feature type="region of interest" description="Disordered" evidence="1">
    <location>
        <begin position="65"/>
        <end position="129"/>
    </location>
</feature>
<name>A0AAV3T5X6_9EURY</name>
<accession>A0AAV3T5X6</accession>
<keyword evidence="3" id="KW-1185">Reference proteome</keyword>
<organism evidence="2 3">
    <name type="scientific">Natronoarchaeum mannanilyticum</name>
    <dbReference type="NCBI Taxonomy" id="926360"/>
    <lineage>
        <taxon>Archaea</taxon>
        <taxon>Methanobacteriati</taxon>
        <taxon>Methanobacteriota</taxon>
        <taxon>Stenosarchaea group</taxon>
        <taxon>Halobacteria</taxon>
        <taxon>Halobacteriales</taxon>
        <taxon>Natronoarchaeaceae</taxon>
    </lineage>
</organism>
<evidence type="ECO:0000313" key="2">
    <source>
        <dbReference type="EMBL" id="GAA0663114.1"/>
    </source>
</evidence>
<proteinExistence type="predicted"/>
<dbReference type="AlphaFoldDB" id="A0AAV3T5X6"/>
<sequence>MIEYQLSAVDAERVRLAPDRRGEFDPRGRVDRRGIRRYRVTDLGTRVGQRPIGDLLARSGAVLRDRAGVQRRRQEADVEDDDRGLQGLPDDGGASSRVAAEPAFGTPFASPRSTIGHGPTSSRMSWTTR</sequence>
<evidence type="ECO:0000256" key="1">
    <source>
        <dbReference type="SAM" id="MobiDB-lite"/>
    </source>
</evidence>
<dbReference type="Proteomes" id="UP001500420">
    <property type="component" value="Unassembled WGS sequence"/>
</dbReference>
<dbReference type="EMBL" id="BAAADV010000001">
    <property type="protein sequence ID" value="GAA0663114.1"/>
    <property type="molecule type" value="Genomic_DNA"/>
</dbReference>
<feature type="compositionally biased region" description="Polar residues" evidence="1">
    <location>
        <begin position="119"/>
        <end position="129"/>
    </location>
</feature>
<comment type="caution">
    <text evidence="2">The sequence shown here is derived from an EMBL/GenBank/DDBJ whole genome shotgun (WGS) entry which is preliminary data.</text>
</comment>
<reference evidence="2 3" key="1">
    <citation type="journal article" date="2019" name="Int. J. Syst. Evol. Microbiol.">
        <title>The Global Catalogue of Microorganisms (GCM) 10K type strain sequencing project: providing services to taxonomists for standard genome sequencing and annotation.</title>
        <authorList>
            <consortium name="The Broad Institute Genomics Platform"/>
            <consortium name="The Broad Institute Genome Sequencing Center for Infectious Disease"/>
            <person name="Wu L."/>
            <person name="Ma J."/>
        </authorList>
    </citation>
    <scope>NUCLEOTIDE SEQUENCE [LARGE SCALE GENOMIC DNA]</scope>
    <source>
        <strain evidence="2 3">JCM 16328</strain>
    </source>
</reference>
<evidence type="ECO:0000313" key="3">
    <source>
        <dbReference type="Proteomes" id="UP001500420"/>
    </source>
</evidence>
<feature type="compositionally biased region" description="Basic and acidic residues" evidence="1">
    <location>
        <begin position="65"/>
        <end position="76"/>
    </location>
</feature>